<evidence type="ECO:0000256" key="1">
    <source>
        <dbReference type="ARBA" id="ARBA00004340"/>
    </source>
</evidence>
<dbReference type="EMBL" id="JBIMZQ010000015">
    <property type="protein sequence ID" value="KAL3666950.1"/>
    <property type="molecule type" value="Genomic_DNA"/>
</dbReference>
<evidence type="ECO:0000313" key="7">
    <source>
        <dbReference type="Proteomes" id="UP001632037"/>
    </source>
</evidence>
<dbReference type="Proteomes" id="UP001632037">
    <property type="component" value="Unassembled WGS sequence"/>
</dbReference>
<dbReference type="GO" id="GO:0005576">
    <property type="term" value="C:extracellular region"/>
    <property type="evidence" value="ECO:0007669"/>
    <property type="project" value="UniProtKB-SubCell"/>
</dbReference>
<dbReference type="InterPro" id="IPR045379">
    <property type="entry name" value="Crinkler_N"/>
</dbReference>
<evidence type="ECO:0000256" key="3">
    <source>
        <dbReference type="ARBA" id="ARBA00022525"/>
    </source>
</evidence>
<sequence>MVDDLKKEIKKTTPNLVCFHAALLKLYLTREGNTWLDLRDEDVKTLKAKRLPDRIKHLMQEHLLLEAPMHLNNEACFGNNFERDTYDIRVLVELPDEQLLKYLDCKLTGKWIILPPTTLMTLMQHCLIISEQGGLIDSFVETVDSLVENLFSWRLPRSLFTVEKEKRD</sequence>
<keyword evidence="3" id="KW-0964">Secreted</keyword>
<gene>
    <name evidence="5" type="ORF">V7S43_007897</name>
    <name evidence="6" type="ORF">V7S43_007898</name>
</gene>
<evidence type="ECO:0000313" key="6">
    <source>
        <dbReference type="EMBL" id="KAL3666951.1"/>
    </source>
</evidence>
<comment type="subcellular location">
    <subcellularLocation>
        <location evidence="1">Host cell</location>
    </subcellularLocation>
    <subcellularLocation>
        <location evidence="2">Secreted</location>
    </subcellularLocation>
</comment>
<protein>
    <recommendedName>
        <fullName evidence="4">Crinkler effector protein N-terminal domain-containing protein</fullName>
    </recommendedName>
</protein>
<evidence type="ECO:0000256" key="2">
    <source>
        <dbReference type="ARBA" id="ARBA00004613"/>
    </source>
</evidence>
<dbReference type="EMBL" id="JBIMZQ010000015">
    <property type="protein sequence ID" value="KAL3666951.1"/>
    <property type="molecule type" value="Genomic_DNA"/>
</dbReference>
<evidence type="ECO:0000313" key="5">
    <source>
        <dbReference type="EMBL" id="KAL3666950.1"/>
    </source>
</evidence>
<name>A0ABD3FKI9_9STRA</name>
<organism evidence="6 7">
    <name type="scientific">Phytophthora oleae</name>
    <dbReference type="NCBI Taxonomy" id="2107226"/>
    <lineage>
        <taxon>Eukaryota</taxon>
        <taxon>Sar</taxon>
        <taxon>Stramenopiles</taxon>
        <taxon>Oomycota</taxon>
        <taxon>Peronosporomycetes</taxon>
        <taxon>Peronosporales</taxon>
        <taxon>Peronosporaceae</taxon>
        <taxon>Phytophthora</taxon>
    </lineage>
</organism>
<feature type="domain" description="Crinkler effector protein N-terminal" evidence="4">
    <location>
        <begin position="2"/>
        <end position="93"/>
    </location>
</feature>
<dbReference type="Pfam" id="PF20147">
    <property type="entry name" value="Crinkler"/>
    <property type="match status" value="1"/>
</dbReference>
<comment type="caution">
    <text evidence="6">The sequence shown here is derived from an EMBL/GenBank/DDBJ whole genome shotgun (WGS) entry which is preliminary data.</text>
</comment>
<keyword evidence="7" id="KW-1185">Reference proteome</keyword>
<evidence type="ECO:0000259" key="4">
    <source>
        <dbReference type="Pfam" id="PF20147"/>
    </source>
</evidence>
<dbReference type="AlphaFoldDB" id="A0ABD3FKI9"/>
<reference evidence="6 7" key="1">
    <citation type="submission" date="2024-09" db="EMBL/GenBank/DDBJ databases">
        <title>Genome sequencing and assembly of Phytophthora oleae, isolate VK10A, causative agent of rot of olive drupes.</title>
        <authorList>
            <person name="Conti Taguali S."/>
            <person name="Riolo M."/>
            <person name="La Spada F."/>
            <person name="Cacciola S.O."/>
            <person name="Dionisio G."/>
        </authorList>
    </citation>
    <scope>NUCLEOTIDE SEQUENCE [LARGE SCALE GENOMIC DNA]</scope>
    <source>
        <strain evidence="6 7">VK10A</strain>
    </source>
</reference>
<dbReference type="GO" id="GO:0043657">
    <property type="term" value="C:host cell"/>
    <property type="evidence" value="ECO:0007669"/>
    <property type="project" value="UniProtKB-SubCell"/>
</dbReference>
<accession>A0ABD3FKI9</accession>
<proteinExistence type="predicted"/>